<feature type="compositionally biased region" description="Polar residues" evidence="1">
    <location>
        <begin position="104"/>
        <end position="150"/>
    </location>
</feature>
<accession>A0A9W8B382</accession>
<keyword evidence="3" id="KW-1185">Reference proteome</keyword>
<feature type="compositionally biased region" description="Polar residues" evidence="1">
    <location>
        <begin position="693"/>
        <end position="710"/>
    </location>
</feature>
<feature type="compositionally biased region" description="Polar residues" evidence="1">
    <location>
        <begin position="465"/>
        <end position="483"/>
    </location>
</feature>
<feature type="compositionally biased region" description="Basic and acidic residues" evidence="1">
    <location>
        <begin position="403"/>
        <end position="413"/>
    </location>
</feature>
<feature type="compositionally biased region" description="Basic and acidic residues" evidence="1">
    <location>
        <begin position="251"/>
        <end position="264"/>
    </location>
</feature>
<feature type="region of interest" description="Disordered" evidence="1">
    <location>
        <begin position="1"/>
        <end position="28"/>
    </location>
</feature>
<feature type="compositionally biased region" description="Low complexity" evidence="1">
    <location>
        <begin position="1638"/>
        <end position="1652"/>
    </location>
</feature>
<feature type="compositionally biased region" description="Polar residues" evidence="1">
    <location>
        <begin position="164"/>
        <end position="175"/>
    </location>
</feature>
<evidence type="ECO:0000313" key="3">
    <source>
        <dbReference type="Proteomes" id="UP001151582"/>
    </source>
</evidence>
<feature type="compositionally biased region" description="Polar residues" evidence="1">
    <location>
        <begin position="45"/>
        <end position="60"/>
    </location>
</feature>
<feature type="compositionally biased region" description="Low complexity" evidence="1">
    <location>
        <begin position="177"/>
        <end position="187"/>
    </location>
</feature>
<feature type="region of interest" description="Disordered" evidence="1">
    <location>
        <begin position="1523"/>
        <end position="1558"/>
    </location>
</feature>
<feature type="compositionally biased region" description="Basic and acidic residues" evidence="1">
    <location>
        <begin position="1587"/>
        <end position="1607"/>
    </location>
</feature>
<feature type="region of interest" description="Disordered" evidence="1">
    <location>
        <begin position="239"/>
        <end position="560"/>
    </location>
</feature>
<feature type="compositionally biased region" description="Low complexity" evidence="1">
    <location>
        <begin position="345"/>
        <end position="356"/>
    </location>
</feature>
<dbReference type="OrthoDB" id="5600188at2759"/>
<feature type="compositionally biased region" description="Polar residues" evidence="1">
    <location>
        <begin position="1205"/>
        <end position="1244"/>
    </location>
</feature>
<feature type="compositionally biased region" description="Low complexity" evidence="1">
    <location>
        <begin position="317"/>
        <end position="326"/>
    </location>
</feature>
<feature type="region of interest" description="Disordered" evidence="1">
    <location>
        <begin position="1051"/>
        <end position="1290"/>
    </location>
</feature>
<feature type="compositionally biased region" description="Polar residues" evidence="1">
    <location>
        <begin position="738"/>
        <end position="764"/>
    </location>
</feature>
<feature type="compositionally biased region" description="Basic and acidic residues" evidence="1">
    <location>
        <begin position="1277"/>
        <end position="1288"/>
    </location>
</feature>
<feature type="compositionally biased region" description="Polar residues" evidence="1">
    <location>
        <begin position="831"/>
        <end position="855"/>
    </location>
</feature>
<feature type="compositionally biased region" description="Polar residues" evidence="1">
    <location>
        <begin position="775"/>
        <end position="796"/>
    </location>
</feature>
<dbReference type="Proteomes" id="UP001151582">
    <property type="component" value="Unassembled WGS sequence"/>
</dbReference>
<feature type="compositionally biased region" description="Polar residues" evidence="1">
    <location>
        <begin position="1051"/>
        <end position="1084"/>
    </location>
</feature>
<evidence type="ECO:0000256" key="1">
    <source>
        <dbReference type="SAM" id="MobiDB-lite"/>
    </source>
</evidence>
<feature type="region of interest" description="Disordered" evidence="1">
    <location>
        <begin position="40"/>
        <end position="214"/>
    </location>
</feature>
<feature type="compositionally biased region" description="Acidic residues" evidence="1">
    <location>
        <begin position="358"/>
        <end position="368"/>
    </location>
</feature>
<feature type="compositionally biased region" description="Acidic residues" evidence="1">
    <location>
        <begin position="430"/>
        <end position="441"/>
    </location>
</feature>
<feature type="compositionally biased region" description="Polar residues" evidence="1">
    <location>
        <begin position="239"/>
        <end position="249"/>
    </location>
</feature>
<dbReference type="EMBL" id="JANBQB010000770">
    <property type="protein sequence ID" value="KAJ1973716.1"/>
    <property type="molecule type" value="Genomic_DNA"/>
</dbReference>
<reference evidence="2" key="1">
    <citation type="submission" date="2022-07" db="EMBL/GenBank/DDBJ databases">
        <title>Phylogenomic reconstructions and comparative analyses of Kickxellomycotina fungi.</title>
        <authorList>
            <person name="Reynolds N.K."/>
            <person name="Stajich J.E."/>
            <person name="Barry K."/>
            <person name="Grigoriev I.V."/>
            <person name="Crous P."/>
            <person name="Smith M.E."/>
        </authorList>
    </citation>
    <scope>NUCLEOTIDE SEQUENCE</scope>
    <source>
        <strain evidence="2">RSA 567</strain>
    </source>
</reference>
<feature type="compositionally biased region" description="Basic and acidic residues" evidence="1">
    <location>
        <begin position="531"/>
        <end position="540"/>
    </location>
</feature>
<feature type="region of interest" description="Disordered" evidence="1">
    <location>
        <begin position="588"/>
        <end position="855"/>
    </location>
</feature>
<organism evidence="2 3">
    <name type="scientific">Dimargaris verticillata</name>
    <dbReference type="NCBI Taxonomy" id="2761393"/>
    <lineage>
        <taxon>Eukaryota</taxon>
        <taxon>Fungi</taxon>
        <taxon>Fungi incertae sedis</taxon>
        <taxon>Zoopagomycota</taxon>
        <taxon>Kickxellomycotina</taxon>
        <taxon>Dimargaritomycetes</taxon>
        <taxon>Dimargaritales</taxon>
        <taxon>Dimargaritaceae</taxon>
        <taxon>Dimargaris</taxon>
    </lineage>
</organism>
<feature type="compositionally biased region" description="Polar residues" evidence="1">
    <location>
        <begin position="674"/>
        <end position="685"/>
    </location>
</feature>
<proteinExistence type="predicted"/>
<sequence>MGQKQRRSVNSTGRSGGGTKPATRKASYDVENYIALGNAAPGSAMESTGTYPTNRSNQVTGDYEADSGTSRQPSAMRGASSHPATERGSSSRWDEADLADSYPSPVQSSNVPGGFGYSSTTATMGASRNTMGESNFDTRVDSSSQAPQSSRVDENAAADRSEDNVGSYSSTSDIVEQSRQAAAAQRSTNDPSRRAHHASFDPSHQSAKISDRAIGAADLGVHKAPHYHDLVKEECDNNQSHGFAMSSSPAFDRKLAKDLHHEQQRQVQFQEAHHRQPWQEQFDQDVMGTHEYQQQQQSAHAPHSKRGLGSSSSHRVQQGQGNRGRNTGIVTDRVFDTYPDESRVGGSSQSQQQQQGDWELDLSSDDALDTSQRGSSTQADNRRRQRHHKHRHRHHDRPSQQQSRDRSARHSRQDSSNPAHLWETGHDLDSQPDFDDVEGEQPDGNHHHDAGFGTYNGPAVPSPTVHHSNAALQDNNQGSQGFGSRSRDTSHAFDTYPEGNRAGASGRTPTWNQSRHSQNTAVQDPSWSRSFETRDTESPRRYQQRGQQTQMGEAKHSSVPAVQPHYSNQDLQQSPADIANWNTEMTSQGAGFDESMSSQGPGSLQHLRHAHEGLQDGEQPEFNRSRQNPFDTHPESFAYGGNGQYGTEDDYAHKGLPEVPSPRPRHFNQDLSHESTSQRYQQGYSSRGDKNLVPSSGAQSFGSGRPTTQSMRDDEADNQSPAFKRSYDSGGGNRDSRQTQTQPKVQQSGNRESFKQSIFGQSETPDLEQGYEQGYSAQQPLQAHGPSMTNGTNSSEYLGDTDRLEQSRGAYNSERGPRGYAAHQGDDYNGGHQQYDNNAAYQSQEQPSLGSRLSNMAGTGGAAGVGLGAVGVAAGTKGRDGGAQSGGLHSMTGRKAKSSSSGGGNALGDTREKFEAVKSVGKINSNNPMEKLEGMNAARKLTGGNTGQVVDAYQTVNKVKGGGSDMTGQLGAIKGVTGLGGGGGDKLGAMDSVSKVRGLGNGLSLGQVGSGGRAPIAAATAATAGGGGAAVATGANRKHSRGMADVDAFSNDYSQSERQQRGGNSKFGTSGQTTSSGRYSSGNRRQVLDPTMQNAITDESQYGSGANQPATRHNAGQQGYHQYGTMSGPSNRYSSSGTPQNSHIGGGQYNEMSNHMSGWPSERSGGGGGTMASGSSQFNRSSSMGTQTRNATVDRQFSTGGGGYSQSRPSRTSFSAQEVAQVANQISGHDSGVQQHSSGGNASKSSRHPKHREQSSSDWSRGEYSASNNAHLGPSPAEKHGQGQEATDRAAGCPIGTESLLYDSAGPQARMMRSTDGESLETEAYHNYYLPGDQYSTGHTYGLAGAGGGGKSPQLLQRTKGDTSSTGNLYGLFGARGLGSPQTKCIDSPGADLDPNSTGREYGLLGTKGEEYRTKSGSRLSLHNSSGGGSPHVCGSPYVDRSSSYYQYGLGGVGGPGSSHTDLAALPRRHPTGTAIPDSHPLGDKHYNQLLDRERSGLAIQGSDNHPPGTALPVDIQNATYGQVQQDRARRFSDSARQGRGYGQQSAHPPGTTVDIGHPQQNSVFEETYRYNDTHPPGTTIESHPFPGDRERARKVEQLRDTEERVRGGSVPQERYSTDPRQTNYAPGTGGGMNSTGQSLPPTQSQLQQALPDPEADRRRTQPDATQTHHRQNNSDYGAPTDQQLDTSGRRKSKFREKLDSLFHRKSSSGGSSDQAREATNAQRYSQPPHHQRTRSSALAESERSQIRPITGEHIPMPSGAGQVHQAFVP</sequence>
<feature type="compositionally biased region" description="Polar residues" evidence="1">
    <location>
        <begin position="1177"/>
        <end position="1198"/>
    </location>
</feature>
<name>A0A9W8B382_9FUNG</name>
<feature type="compositionally biased region" description="Polar residues" evidence="1">
    <location>
        <begin position="1091"/>
        <end position="1143"/>
    </location>
</feature>
<feature type="region of interest" description="Disordered" evidence="1">
    <location>
        <begin position="1570"/>
        <end position="1770"/>
    </location>
</feature>
<feature type="region of interest" description="Disordered" evidence="1">
    <location>
        <begin position="879"/>
        <end position="910"/>
    </location>
</feature>
<feature type="compositionally biased region" description="Basic and acidic residues" evidence="1">
    <location>
        <begin position="151"/>
        <end position="163"/>
    </location>
</feature>
<feature type="compositionally biased region" description="Polar residues" evidence="1">
    <location>
        <begin position="1708"/>
        <end position="1726"/>
    </location>
</feature>
<evidence type="ECO:0000313" key="2">
    <source>
        <dbReference type="EMBL" id="KAJ1973716.1"/>
    </source>
</evidence>
<feature type="compositionally biased region" description="Polar residues" evidence="1">
    <location>
        <begin position="507"/>
        <end position="530"/>
    </location>
</feature>
<gene>
    <name evidence="2" type="ORF">H4R34_004982</name>
</gene>
<comment type="caution">
    <text evidence="2">The sequence shown here is derived from an EMBL/GenBank/DDBJ whole genome shotgun (WGS) entry which is preliminary data.</text>
</comment>
<feature type="compositionally biased region" description="Basic residues" evidence="1">
    <location>
        <begin position="383"/>
        <end position="396"/>
    </location>
</feature>
<feature type="compositionally biased region" description="Polar residues" evidence="1">
    <location>
        <begin position="588"/>
        <end position="602"/>
    </location>
</feature>
<protein>
    <submittedName>
        <fullName evidence="2">Uncharacterized protein</fullName>
    </submittedName>
</protein>